<organism evidence="10">
    <name type="scientific">Mycoplasmopsis gallinacea</name>
    <dbReference type="NCBI Taxonomy" id="29556"/>
    <lineage>
        <taxon>Bacteria</taxon>
        <taxon>Bacillati</taxon>
        <taxon>Mycoplasmatota</taxon>
        <taxon>Mycoplasmoidales</taxon>
        <taxon>Metamycoplasmataceae</taxon>
        <taxon>Mycoplasmopsis</taxon>
    </lineage>
</organism>
<dbReference type="HOGENOM" id="CLU_060739_1_1_14"/>
<evidence type="ECO:0000256" key="7">
    <source>
        <dbReference type="HAMAP-Rule" id="MF_00017"/>
    </source>
</evidence>
<evidence type="ECO:0000259" key="8">
    <source>
        <dbReference type="PROSITE" id="PS50880"/>
    </source>
</evidence>
<dbReference type="InterPro" id="IPR000093">
    <property type="entry name" value="DNA_Rcmb_RecR"/>
</dbReference>
<comment type="function">
    <text evidence="7">May play a role in DNA repair. It seems to be involved in an RecBC-independent recombinational process of DNA repair. It may act with RecF and RecO.</text>
</comment>
<keyword evidence="3 7" id="KW-0863">Zinc-finger</keyword>
<feature type="domain" description="Toprim" evidence="8">
    <location>
        <begin position="79"/>
        <end position="172"/>
    </location>
</feature>
<dbReference type="PANTHER" id="PTHR30446">
    <property type="entry name" value="RECOMBINATION PROTEIN RECR"/>
    <property type="match status" value="1"/>
</dbReference>
<keyword evidence="1 7" id="KW-0479">Metal-binding</keyword>
<reference evidence="9 10" key="1">
    <citation type="journal article" date="2015" name="Genome Announc.">
        <title>Complete Genome Sequence of Mycoplasma meleagridis, a Possible Emerging Pathogen in Chickens.</title>
        <authorList>
            <person name="Abolnik C."/>
        </authorList>
    </citation>
    <scope>NUCLEOTIDE SEQUENCE [LARGE SCALE GENOMIC DNA]</scope>
    <source>
        <strain evidence="9 10">B2096 8B</strain>
    </source>
</reference>
<dbReference type="SMART" id="SM00493">
    <property type="entry name" value="TOPRIM"/>
    <property type="match status" value="1"/>
</dbReference>
<dbReference type="Gene3D" id="1.10.8.420">
    <property type="entry name" value="RecR Domain 1"/>
    <property type="match status" value="1"/>
</dbReference>
<evidence type="ECO:0000313" key="10">
    <source>
        <dbReference type="Proteomes" id="UP000032722"/>
    </source>
</evidence>
<evidence type="ECO:0000256" key="5">
    <source>
        <dbReference type="ARBA" id="ARBA00023172"/>
    </source>
</evidence>
<dbReference type="Pfam" id="PF13662">
    <property type="entry name" value="Toprim_4"/>
    <property type="match status" value="1"/>
</dbReference>
<dbReference type="InterPro" id="IPR006171">
    <property type="entry name" value="TOPRIM_dom"/>
</dbReference>
<dbReference type="HAMAP" id="MF_00017">
    <property type="entry name" value="RecR"/>
    <property type="match status" value="1"/>
</dbReference>
<evidence type="ECO:0000256" key="2">
    <source>
        <dbReference type="ARBA" id="ARBA00022763"/>
    </source>
</evidence>
<evidence type="ECO:0000256" key="3">
    <source>
        <dbReference type="ARBA" id="ARBA00022771"/>
    </source>
</evidence>
<protein>
    <recommendedName>
        <fullName evidence="7">Recombination protein RecR</fullName>
    </recommendedName>
</protein>
<dbReference type="AlphaFoldDB" id="A0A0D5ZJG0"/>
<keyword evidence="5 7" id="KW-0233">DNA recombination</keyword>
<gene>
    <name evidence="7" type="primary">recR</name>
    <name evidence="9" type="ORF">VO56_01545</name>
</gene>
<dbReference type="GO" id="GO:0006310">
    <property type="term" value="P:DNA recombination"/>
    <property type="evidence" value="ECO:0007669"/>
    <property type="project" value="UniProtKB-UniRule"/>
</dbReference>
<proteinExistence type="inferred from homology"/>
<accession>A0A0D5ZJG0</accession>
<dbReference type="Gene3D" id="3.40.1360.10">
    <property type="match status" value="1"/>
</dbReference>
<dbReference type="GO" id="GO:0006281">
    <property type="term" value="P:DNA repair"/>
    <property type="evidence" value="ECO:0007669"/>
    <property type="project" value="UniProtKB-UniRule"/>
</dbReference>
<dbReference type="KEGG" id="mgb:VO56_01545"/>
<name>A0A0D5ZJG0_9BACT</name>
<sequence>MFNSPTIEEFIEKLKKIPGISKKQAEKIVFWVLNSNEEDVNSVSNYFKKVKERISFCQFCLNAKEDDLCYICNDQDRKNTLMIVESQLVIQKIENARFYNGKYFVFEKLLKEENDTQKVMQIISKLKTYCQSFDEVILAISPTLQGEITNALIKKELQPLNIKVSQLAIGVPIGASVDYMDEFTLKFALEHRQK</sequence>
<dbReference type="PROSITE" id="PS50880">
    <property type="entry name" value="TOPRIM"/>
    <property type="match status" value="1"/>
</dbReference>
<keyword evidence="4 7" id="KW-0862">Zinc</keyword>
<evidence type="ECO:0000256" key="4">
    <source>
        <dbReference type="ARBA" id="ARBA00022833"/>
    </source>
</evidence>
<dbReference type="GO" id="GO:0008270">
    <property type="term" value="F:zinc ion binding"/>
    <property type="evidence" value="ECO:0007669"/>
    <property type="project" value="UniProtKB-KW"/>
</dbReference>
<evidence type="ECO:0000256" key="1">
    <source>
        <dbReference type="ARBA" id="ARBA00022723"/>
    </source>
</evidence>
<dbReference type="PANTHER" id="PTHR30446:SF0">
    <property type="entry name" value="RECOMBINATION PROTEIN RECR"/>
    <property type="match status" value="1"/>
</dbReference>
<feature type="zinc finger region" description="C4-type" evidence="7">
    <location>
        <begin position="57"/>
        <end position="72"/>
    </location>
</feature>
<dbReference type="EMBL" id="CP011021">
    <property type="protein sequence ID" value="AKA49936.1"/>
    <property type="molecule type" value="Genomic_DNA"/>
</dbReference>
<dbReference type="GO" id="GO:0003677">
    <property type="term" value="F:DNA binding"/>
    <property type="evidence" value="ECO:0007669"/>
    <property type="project" value="UniProtKB-UniRule"/>
</dbReference>
<dbReference type="Proteomes" id="UP000032722">
    <property type="component" value="Chromosome"/>
</dbReference>
<comment type="similarity">
    <text evidence="7">Belongs to the RecR family.</text>
</comment>
<dbReference type="InterPro" id="IPR023627">
    <property type="entry name" value="Rcmb_RecR"/>
</dbReference>
<evidence type="ECO:0000256" key="6">
    <source>
        <dbReference type="ARBA" id="ARBA00023204"/>
    </source>
</evidence>
<keyword evidence="6 7" id="KW-0234">DNA repair</keyword>
<evidence type="ECO:0000313" key="9">
    <source>
        <dbReference type="EMBL" id="AKA49936.1"/>
    </source>
</evidence>
<dbReference type="Pfam" id="PF21175">
    <property type="entry name" value="RecR_C"/>
    <property type="match status" value="1"/>
</dbReference>
<keyword evidence="2 7" id="KW-0227">DNA damage</keyword>
<dbReference type="SUPFAM" id="SSF111304">
    <property type="entry name" value="Recombination protein RecR"/>
    <property type="match status" value="1"/>
</dbReference>
<dbReference type="PATRIC" id="fig|29556.3.peg.313"/>